<sequence>MNSRALSNTISAIILVFIVLVVFIPILFYLQNLSQSNVSTQSVVNNYVYLQNLQVSQVTTGHPSFYYNGSSIYIEYSNGTFEPPSNLTIVGILYLNTNGVWTNITSLNYPLIISKGQVLNLPSYVANRPIIIVTSLGNIFFLQPGSSIGPFATGGKGGVEILTQIYQTSGPLSVSTNISTNINGNFVNYTTPVSFPNQSGSFKVKAPTYVYYQNSKGQIITGTFHNWIVLGKAIVNSTVSQGIQVTLEGQPVVLIGNYSPLLTTVNLNVITNDNNVNVIVNVDGQNYTIKGSTTISIYAGYANITVYTLQFNDTSQQSNGVIMHYVYSNSTYNGKTYITKSFLVFIPPTNANPKVYINYKNNYNYYRVYISAINAPSSVCLILNNTVYNYNNTYWIMGGKYSFHTTGELCIMCEINNPYLNYSYNARNVTLSYQNGTRLQYNFPNIPFYIIINQPMNITVIYGITEYWYYL</sequence>
<keyword evidence="1" id="KW-0812">Transmembrane</keyword>
<name>A0AAX4KXS6_9CREN</name>
<dbReference type="Proteomes" id="UP001432202">
    <property type="component" value="Chromosome"/>
</dbReference>
<organism evidence="2 3">
    <name type="scientific">Sulfolobus tengchongensis</name>
    <dbReference type="NCBI Taxonomy" id="207809"/>
    <lineage>
        <taxon>Archaea</taxon>
        <taxon>Thermoproteota</taxon>
        <taxon>Thermoprotei</taxon>
        <taxon>Sulfolobales</taxon>
        <taxon>Sulfolobaceae</taxon>
        <taxon>Sulfolobus</taxon>
    </lineage>
</organism>
<evidence type="ECO:0000313" key="3">
    <source>
        <dbReference type="Proteomes" id="UP001432202"/>
    </source>
</evidence>
<accession>A0AAX4KXS6</accession>
<dbReference type="RefSeq" id="WP_338599127.1">
    <property type="nucleotide sequence ID" value="NZ_CP146016.1"/>
</dbReference>
<keyword evidence="3" id="KW-1185">Reference proteome</keyword>
<feature type="transmembrane region" description="Helical" evidence="1">
    <location>
        <begin position="12"/>
        <end position="30"/>
    </location>
</feature>
<evidence type="ECO:0000256" key="1">
    <source>
        <dbReference type="SAM" id="Phobius"/>
    </source>
</evidence>
<evidence type="ECO:0000313" key="2">
    <source>
        <dbReference type="EMBL" id="WWQ59675.1"/>
    </source>
</evidence>
<keyword evidence="1" id="KW-1133">Transmembrane helix</keyword>
<reference evidence="2 3" key="1">
    <citation type="submission" date="2024-02" db="EMBL/GenBank/DDBJ databases">
        <title>STSV induces naive adaptation in Sulfolobus.</title>
        <authorList>
            <person name="Xiang X."/>
            <person name="Song M."/>
        </authorList>
    </citation>
    <scope>NUCLEOTIDE SEQUENCE [LARGE SCALE GENOMIC DNA]</scope>
    <source>
        <strain evidence="2 3">RT2</strain>
    </source>
</reference>
<dbReference type="EMBL" id="CP146016">
    <property type="protein sequence ID" value="WWQ59675.1"/>
    <property type="molecule type" value="Genomic_DNA"/>
</dbReference>
<dbReference type="GeneID" id="89336966"/>
<proteinExistence type="predicted"/>
<gene>
    <name evidence="2" type="ORF">V6M85_09315</name>
</gene>
<protein>
    <submittedName>
        <fullName evidence="2">Uncharacterized protein</fullName>
    </submittedName>
</protein>
<dbReference type="AlphaFoldDB" id="A0AAX4KXS6"/>
<keyword evidence="1" id="KW-0472">Membrane</keyword>